<dbReference type="Gene3D" id="2.30.30.240">
    <property type="entry name" value="PRC-barrel domain"/>
    <property type="match status" value="1"/>
</dbReference>
<dbReference type="PANTHER" id="PTHR36505">
    <property type="entry name" value="BLR1072 PROTEIN"/>
    <property type="match status" value="1"/>
</dbReference>
<protein>
    <submittedName>
        <fullName evidence="2">PRC-barrel domain-containing protein</fullName>
    </submittedName>
</protein>
<evidence type="ECO:0000313" key="2">
    <source>
        <dbReference type="EMBL" id="SFX28929.1"/>
    </source>
</evidence>
<sequence length="130" mass="14421">MNNPTAPLTTDGRAVEDGLPGTALLSAATVTGNEVCNMQDEKLGKIQDIMLDLTEGKIRYAVLSSGGFLGMGDRLFAVPWKALKLDRENHRFLLNVDIERLKNAPGFDKDQWPDMADSTWSSTIESYYIR</sequence>
<evidence type="ECO:0000313" key="3">
    <source>
        <dbReference type="Proteomes" id="UP000182350"/>
    </source>
</evidence>
<dbReference type="PANTHER" id="PTHR36505:SF1">
    <property type="entry name" value="BLR1072 PROTEIN"/>
    <property type="match status" value="1"/>
</dbReference>
<evidence type="ECO:0000259" key="1">
    <source>
        <dbReference type="Pfam" id="PF05239"/>
    </source>
</evidence>
<dbReference type="Pfam" id="PF05239">
    <property type="entry name" value="PRC"/>
    <property type="match status" value="1"/>
</dbReference>
<gene>
    <name evidence="2" type="ORF">SAMN02745752_01081</name>
</gene>
<dbReference type="SUPFAM" id="SSF50346">
    <property type="entry name" value="PRC-barrel domain"/>
    <property type="match status" value="1"/>
</dbReference>
<reference evidence="2 3" key="1">
    <citation type="submission" date="2016-11" db="EMBL/GenBank/DDBJ databases">
        <authorList>
            <person name="Jaros S."/>
            <person name="Januszkiewicz K."/>
            <person name="Wedrychowicz H."/>
        </authorList>
    </citation>
    <scope>NUCLEOTIDE SEQUENCE [LARGE SCALE GENOMIC DNA]</scope>
    <source>
        <strain evidence="2 3">DSM 21637</strain>
    </source>
</reference>
<name>A0A1K1VUP0_9GAMM</name>
<proteinExistence type="predicted"/>
<dbReference type="Proteomes" id="UP000182350">
    <property type="component" value="Unassembled WGS sequence"/>
</dbReference>
<dbReference type="OrthoDB" id="286778at2"/>
<dbReference type="STRING" id="1122209.SAMN02745752_01081"/>
<dbReference type="EMBL" id="FPJW01000003">
    <property type="protein sequence ID" value="SFX28929.1"/>
    <property type="molecule type" value="Genomic_DNA"/>
</dbReference>
<dbReference type="InterPro" id="IPR027275">
    <property type="entry name" value="PRC-brl_dom"/>
</dbReference>
<dbReference type="AlphaFoldDB" id="A0A1K1VUP0"/>
<organism evidence="2 3">
    <name type="scientific">Marinospirillum alkaliphilum DSM 21637</name>
    <dbReference type="NCBI Taxonomy" id="1122209"/>
    <lineage>
        <taxon>Bacteria</taxon>
        <taxon>Pseudomonadati</taxon>
        <taxon>Pseudomonadota</taxon>
        <taxon>Gammaproteobacteria</taxon>
        <taxon>Oceanospirillales</taxon>
        <taxon>Oceanospirillaceae</taxon>
        <taxon>Marinospirillum</taxon>
    </lineage>
</organism>
<dbReference type="RefSeq" id="WP_072325335.1">
    <property type="nucleotide sequence ID" value="NZ_FPJW01000003.1"/>
</dbReference>
<feature type="domain" description="PRC-barrel" evidence="1">
    <location>
        <begin position="27"/>
        <end position="98"/>
    </location>
</feature>
<dbReference type="InterPro" id="IPR011033">
    <property type="entry name" value="PRC_barrel-like_sf"/>
</dbReference>
<accession>A0A1K1VUP0</accession>
<keyword evidence="3" id="KW-1185">Reference proteome</keyword>